<dbReference type="GO" id="GO:0005886">
    <property type="term" value="C:plasma membrane"/>
    <property type="evidence" value="ECO:0007669"/>
    <property type="project" value="UniProtKB-SubCell"/>
</dbReference>
<feature type="transmembrane region" description="Helical" evidence="6">
    <location>
        <begin position="97"/>
        <end position="116"/>
    </location>
</feature>
<evidence type="ECO:0000256" key="6">
    <source>
        <dbReference type="SAM" id="Phobius"/>
    </source>
</evidence>
<feature type="transmembrane region" description="Helical" evidence="6">
    <location>
        <begin position="183"/>
        <end position="204"/>
    </location>
</feature>
<feature type="transmembrane region" description="Helical" evidence="6">
    <location>
        <begin position="216"/>
        <end position="234"/>
    </location>
</feature>
<dbReference type="Proteomes" id="UP000193061">
    <property type="component" value="Unassembled WGS sequence"/>
</dbReference>
<feature type="transmembrane region" description="Helical" evidence="6">
    <location>
        <begin position="71"/>
        <end position="91"/>
    </location>
</feature>
<feature type="transmembrane region" description="Helical" evidence="6">
    <location>
        <begin position="38"/>
        <end position="59"/>
    </location>
</feature>
<gene>
    <name evidence="8" type="ORF">ROA7450_03303</name>
</gene>
<evidence type="ECO:0000256" key="1">
    <source>
        <dbReference type="ARBA" id="ARBA00004651"/>
    </source>
</evidence>
<name>A0A1X6ZWD6_9RHOB</name>
<dbReference type="PANTHER" id="PTHR42920:SF5">
    <property type="entry name" value="EAMA DOMAIN-CONTAINING PROTEIN"/>
    <property type="match status" value="1"/>
</dbReference>
<evidence type="ECO:0000313" key="8">
    <source>
        <dbReference type="EMBL" id="SLN63186.1"/>
    </source>
</evidence>
<feature type="transmembrane region" description="Helical" evidence="6">
    <location>
        <begin position="123"/>
        <end position="142"/>
    </location>
</feature>
<feature type="transmembrane region" description="Helical" evidence="6">
    <location>
        <begin position="154"/>
        <end position="171"/>
    </location>
</feature>
<proteinExistence type="predicted"/>
<dbReference type="Pfam" id="PF00892">
    <property type="entry name" value="EamA"/>
    <property type="match status" value="1"/>
</dbReference>
<dbReference type="SUPFAM" id="SSF103481">
    <property type="entry name" value="Multidrug resistance efflux transporter EmrE"/>
    <property type="match status" value="1"/>
</dbReference>
<keyword evidence="3 6" id="KW-0812">Transmembrane</keyword>
<reference evidence="8 9" key="1">
    <citation type="submission" date="2017-03" db="EMBL/GenBank/DDBJ databases">
        <authorList>
            <person name="Afonso C.L."/>
            <person name="Miller P.J."/>
            <person name="Scott M.A."/>
            <person name="Spackman E."/>
            <person name="Goraichik I."/>
            <person name="Dimitrov K.M."/>
            <person name="Suarez D.L."/>
            <person name="Swayne D.E."/>
        </authorList>
    </citation>
    <scope>NUCLEOTIDE SEQUENCE [LARGE SCALE GENOMIC DNA]</scope>
    <source>
        <strain evidence="8 9">CECT 7450</strain>
    </source>
</reference>
<dbReference type="RefSeq" id="WP_085806990.1">
    <property type="nucleotide sequence ID" value="NZ_FWFX01000012.1"/>
</dbReference>
<accession>A0A1X6ZWD6</accession>
<dbReference type="EMBL" id="FWFX01000012">
    <property type="protein sequence ID" value="SLN63186.1"/>
    <property type="molecule type" value="Genomic_DNA"/>
</dbReference>
<evidence type="ECO:0000256" key="2">
    <source>
        <dbReference type="ARBA" id="ARBA00022475"/>
    </source>
</evidence>
<feature type="domain" description="EamA" evidence="7">
    <location>
        <begin position="12"/>
        <end position="139"/>
    </location>
</feature>
<evidence type="ECO:0000256" key="3">
    <source>
        <dbReference type="ARBA" id="ARBA00022692"/>
    </source>
</evidence>
<dbReference type="InterPro" id="IPR051258">
    <property type="entry name" value="Diverse_Substrate_Transporter"/>
</dbReference>
<evidence type="ECO:0000313" key="9">
    <source>
        <dbReference type="Proteomes" id="UP000193061"/>
    </source>
</evidence>
<dbReference type="AlphaFoldDB" id="A0A1X6ZWD6"/>
<dbReference type="InterPro" id="IPR037185">
    <property type="entry name" value="EmrE-like"/>
</dbReference>
<comment type="subcellular location">
    <subcellularLocation>
        <location evidence="1">Cell membrane</location>
        <topology evidence="1">Multi-pass membrane protein</topology>
    </subcellularLocation>
</comment>
<keyword evidence="9" id="KW-1185">Reference proteome</keyword>
<dbReference type="PANTHER" id="PTHR42920">
    <property type="entry name" value="OS03G0707200 PROTEIN-RELATED"/>
    <property type="match status" value="1"/>
</dbReference>
<dbReference type="InterPro" id="IPR000620">
    <property type="entry name" value="EamA_dom"/>
</dbReference>
<keyword evidence="2" id="KW-1003">Cell membrane</keyword>
<keyword evidence="5 6" id="KW-0472">Membrane</keyword>
<sequence length="301" mass="31649">MIAHNREVAASIGLVIGGALWGLYWLPLRFLAERGLPGAWAGLIVYLGCAIVVVALVLSGRFAIKHRSLDLAICGLATGAAFSLYSTSLVFTDVVRAILLFYLTPIWGTLLGRVFLGEALTSARVFALAMALGGLLVVLGLGDGWPVPRNIGDWLALASGMAWAFGSMRVYQLTNVTTFEQMAAFVFGALVITGLTMIAAPELLTAGTGISVGLRALPWGLLMALYVIPMLVLTVGPARLLTPGRVGILLMSDVLVGVMSAAIWSGEPFGWREVLGSALIIGAAVVEVAGQRPQGRMPSSE</sequence>
<evidence type="ECO:0000256" key="4">
    <source>
        <dbReference type="ARBA" id="ARBA00022989"/>
    </source>
</evidence>
<dbReference type="OrthoDB" id="7340103at2"/>
<feature type="transmembrane region" description="Helical" evidence="6">
    <location>
        <begin position="246"/>
        <end position="264"/>
    </location>
</feature>
<evidence type="ECO:0000256" key="5">
    <source>
        <dbReference type="ARBA" id="ARBA00023136"/>
    </source>
</evidence>
<evidence type="ECO:0000259" key="7">
    <source>
        <dbReference type="Pfam" id="PF00892"/>
    </source>
</evidence>
<feature type="transmembrane region" description="Helical" evidence="6">
    <location>
        <begin position="7"/>
        <end position="26"/>
    </location>
</feature>
<organism evidence="8 9">
    <name type="scientific">Roseovarius albus</name>
    <dbReference type="NCBI Taxonomy" id="1247867"/>
    <lineage>
        <taxon>Bacteria</taxon>
        <taxon>Pseudomonadati</taxon>
        <taxon>Pseudomonadota</taxon>
        <taxon>Alphaproteobacteria</taxon>
        <taxon>Rhodobacterales</taxon>
        <taxon>Roseobacteraceae</taxon>
        <taxon>Roseovarius</taxon>
    </lineage>
</organism>
<protein>
    <submittedName>
        <fullName evidence="8">EamA-like transporter family protein</fullName>
    </submittedName>
</protein>
<keyword evidence="4 6" id="KW-1133">Transmembrane helix</keyword>